<evidence type="ECO:0000256" key="1">
    <source>
        <dbReference type="ARBA" id="ARBA00004141"/>
    </source>
</evidence>
<dbReference type="NCBIfam" id="NF037982">
    <property type="entry name" value="Nramp_1"/>
    <property type="match status" value="1"/>
</dbReference>
<dbReference type="Proteomes" id="UP000831768">
    <property type="component" value="Plasmid unnamed1"/>
</dbReference>
<sequence length="457" mass="50096">MSESLSRSEESQQSDSSAKEYREPPQTFVGILKYLGPAFATLAITIGSGELIATTAAGAEVGIVVLWFLIISLFVKIGIQYIIAKYAMIENKTPHQIFDEIPGEIFGHSWSYWFIVIKWFFSDNIQYMGVFFGAAVLLHHLVGQTIPIFFTTLLVLLGVTIPALRDYDFVEDFSTILVLVLVALTLAAAVLSFISPFRLSAGDIAYGLSFTIPDNGYYIIFGTIGITGVGAGEIIGYVLFVNDAGYGKLAGPRDSDGWKDRMQGWLRVLRADVFLNVFLAAIVTVSFFIVGSSILANSGSYPDGPQLAVYLAGAYEQLFGPVGYWILIVGGFFALYSTIFGKLNLLTEVWPDILNQTERWNDLDMRKVSLFIGVVSPIIWLLGGTITGSITGLLFLGGFINTMALFPEIVTAMWILYNDSERDPMFQFSLPAKSLGWISLIATFGMLAAVLVLQIPA</sequence>
<keyword evidence="7" id="KW-0614">Plasmid</keyword>
<evidence type="ECO:0000256" key="4">
    <source>
        <dbReference type="ARBA" id="ARBA00023136"/>
    </source>
</evidence>
<comment type="subcellular location">
    <subcellularLocation>
        <location evidence="1">Membrane</location>
        <topology evidence="1">Multi-pass membrane protein</topology>
    </subcellularLocation>
</comment>
<evidence type="ECO:0000313" key="8">
    <source>
        <dbReference type="Proteomes" id="UP000831768"/>
    </source>
</evidence>
<name>A0A8U0A7H3_9EURY</name>
<dbReference type="GeneID" id="71929094"/>
<organism evidence="7 8">
    <name type="scientific">Halocatena salina</name>
    <dbReference type="NCBI Taxonomy" id="2934340"/>
    <lineage>
        <taxon>Archaea</taxon>
        <taxon>Methanobacteriati</taxon>
        <taxon>Methanobacteriota</taxon>
        <taxon>Stenosarchaea group</taxon>
        <taxon>Halobacteria</taxon>
        <taxon>Halobacteriales</taxon>
        <taxon>Natronomonadaceae</taxon>
        <taxon>Halocatena</taxon>
    </lineage>
</organism>
<dbReference type="EMBL" id="CP096020">
    <property type="protein sequence ID" value="UPM44468.1"/>
    <property type="molecule type" value="Genomic_DNA"/>
</dbReference>
<dbReference type="GO" id="GO:0005384">
    <property type="term" value="F:manganese ion transmembrane transporter activity"/>
    <property type="evidence" value="ECO:0007669"/>
    <property type="project" value="TreeGrafter"/>
</dbReference>
<dbReference type="InterPro" id="IPR001046">
    <property type="entry name" value="NRAMP_fam"/>
</dbReference>
<evidence type="ECO:0000256" key="5">
    <source>
        <dbReference type="SAM" id="MobiDB-lite"/>
    </source>
</evidence>
<evidence type="ECO:0000313" key="7">
    <source>
        <dbReference type="EMBL" id="UPM44468.1"/>
    </source>
</evidence>
<dbReference type="KEGG" id="haad:MW046_13565"/>
<evidence type="ECO:0000256" key="3">
    <source>
        <dbReference type="ARBA" id="ARBA00022989"/>
    </source>
</evidence>
<feature type="transmembrane region" description="Helical" evidence="6">
    <location>
        <begin position="176"/>
        <end position="197"/>
    </location>
</feature>
<feature type="transmembrane region" description="Helical" evidence="6">
    <location>
        <begin position="61"/>
        <end position="84"/>
    </location>
</feature>
<evidence type="ECO:0000256" key="2">
    <source>
        <dbReference type="ARBA" id="ARBA00022692"/>
    </source>
</evidence>
<feature type="compositionally biased region" description="Basic and acidic residues" evidence="5">
    <location>
        <begin position="1"/>
        <end position="10"/>
    </location>
</feature>
<dbReference type="AlphaFoldDB" id="A0A8U0A7H3"/>
<feature type="transmembrane region" description="Helical" evidence="6">
    <location>
        <begin position="393"/>
        <end position="417"/>
    </location>
</feature>
<dbReference type="GO" id="GO:0034755">
    <property type="term" value="P:iron ion transmembrane transport"/>
    <property type="evidence" value="ECO:0007669"/>
    <property type="project" value="TreeGrafter"/>
</dbReference>
<reference evidence="7" key="1">
    <citation type="submission" date="2022-04" db="EMBL/GenBank/DDBJ databases">
        <title>Halocatena sp. nov., isolated from a salt lake.</title>
        <authorList>
            <person name="Cui H.-L."/>
        </authorList>
    </citation>
    <scope>NUCLEOTIDE SEQUENCE</scope>
    <source>
        <strain evidence="7">AD-1</strain>
        <plasmid evidence="7">unnamed1</plasmid>
    </source>
</reference>
<dbReference type="GO" id="GO:0015086">
    <property type="term" value="F:cadmium ion transmembrane transporter activity"/>
    <property type="evidence" value="ECO:0007669"/>
    <property type="project" value="TreeGrafter"/>
</dbReference>
<dbReference type="PANTHER" id="PTHR11706">
    <property type="entry name" value="SOLUTE CARRIER PROTEIN FAMILY 11 MEMBER"/>
    <property type="match status" value="1"/>
</dbReference>
<feature type="transmembrane region" description="Helical" evidence="6">
    <location>
        <begin position="368"/>
        <end position="387"/>
    </location>
</feature>
<feature type="transmembrane region" description="Helical" evidence="6">
    <location>
        <begin position="31"/>
        <end position="49"/>
    </location>
</feature>
<feature type="transmembrane region" description="Helical" evidence="6">
    <location>
        <begin position="324"/>
        <end position="347"/>
    </location>
</feature>
<keyword evidence="2 6" id="KW-0812">Transmembrane</keyword>
<accession>A0A8U0A7H3</accession>
<feature type="region of interest" description="Disordered" evidence="5">
    <location>
        <begin position="1"/>
        <end position="22"/>
    </location>
</feature>
<keyword evidence="4 6" id="KW-0472">Membrane</keyword>
<feature type="transmembrane region" description="Helical" evidence="6">
    <location>
        <begin position="141"/>
        <end position="164"/>
    </location>
</feature>
<dbReference type="GO" id="GO:0005886">
    <property type="term" value="C:plasma membrane"/>
    <property type="evidence" value="ECO:0007669"/>
    <property type="project" value="TreeGrafter"/>
</dbReference>
<evidence type="ECO:0000256" key="6">
    <source>
        <dbReference type="SAM" id="Phobius"/>
    </source>
</evidence>
<feature type="transmembrane region" description="Helical" evidence="6">
    <location>
        <begin position="217"/>
        <end position="240"/>
    </location>
</feature>
<feature type="transmembrane region" description="Helical" evidence="6">
    <location>
        <begin position="273"/>
        <end position="296"/>
    </location>
</feature>
<keyword evidence="3 6" id="KW-1133">Transmembrane helix</keyword>
<gene>
    <name evidence="7" type="ORF">MW046_13565</name>
</gene>
<geneLocation type="plasmid" evidence="7 8">
    <name>unnamed1</name>
</geneLocation>
<feature type="transmembrane region" description="Helical" evidence="6">
    <location>
        <begin position="437"/>
        <end position="455"/>
    </location>
</feature>
<dbReference type="PANTHER" id="PTHR11706:SF3">
    <property type="entry name" value="METAL ION TRANSPORT PROTEIN"/>
    <property type="match status" value="1"/>
</dbReference>
<feature type="transmembrane region" description="Helical" evidence="6">
    <location>
        <begin position="105"/>
        <end position="121"/>
    </location>
</feature>
<keyword evidence="8" id="KW-1185">Reference proteome</keyword>
<protein>
    <submittedName>
        <fullName evidence="7">Nramp family divalent metal transporter</fullName>
    </submittedName>
</protein>
<dbReference type="RefSeq" id="WP_247995122.1">
    <property type="nucleotide sequence ID" value="NZ_CP096020.1"/>
</dbReference>
<proteinExistence type="predicted"/>